<keyword evidence="3" id="KW-1003">Cell membrane</keyword>
<dbReference type="Gene3D" id="3.30.70.100">
    <property type="match status" value="1"/>
</dbReference>
<accession>A0A2I2AC36</accession>
<dbReference type="InterPro" id="IPR011014">
    <property type="entry name" value="MscS_channel_TM-2"/>
</dbReference>
<dbReference type="PANTHER" id="PTHR30460">
    <property type="entry name" value="MODERATE CONDUCTANCE MECHANOSENSITIVE CHANNEL YBIO"/>
    <property type="match status" value="1"/>
</dbReference>
<feature type="domain" description="Mechanosensitive ion channel MscS" evidence="9">
    <location>
        <begin position="161"/>
        <end position="224"/>
    </location>
</feature>
<dbReference type="Gene3D" id="2.30.30.60">
    <property type="match status" value="1"/>
</dbReference>
<dbReference type="AlphaFoldDB" id="A0A2I2AC36"/>
<dbReference type="SUPFAM" id="SSF50182">
    <property type="entry name" value="Sm-like ribonucleoproteins"/>
    <property type="match status" value="1"/>
</dbReference>
<comment type="similarity">
    <text evidence="2">Belongs to the MscS (TC 1.A.23) family.</text>
</comment>
<feature type="transmembrane region" description="Helical" evidence="8">
    <location>
        <begin position="118"/>
        <end position="137"/>
    </location>
</feature>
<evidence type="ECO:0000259" key="9">
    <source>
        <dbReference type="Pfam" id="PF00924"/>
    </source>
</evidence>
<dbReference type="InterPro" id="IPR023408">
    <property type="entry name" value="MscS_beta-dom_sf"/>
</dbReference>
<feature type="transmembrane region" description="Helical" evidence="8">
    <location>
        <begin position="60"/>
        <end position="85"/>
    </location>
</feature>
<evidence type="ECO:0000256" key="1">
    <source>
        <dbReference type="ARBA" id="ARBA00004651"/>
    </source>
</evidence>
<proteinExistence type="inferred from homology"/>
<organism evidence="11 12">
    <name type="scientific">Ligilactobacillus agilis</name>
    <dbReference type="NCBI Taxonomy" id="1601"/>
    <lineage>
        <taxon>Bacteria</taxon>
        <taxon>Bacillati</taxon>
        <taxon>Bacillota</taxon>
        <taxon>Bacilli</taxon>
        <taxon>Lactobacillales</taxon>
        <taxon>Lactobacillaceae</taxon>
        <taxon>Ligilactobacillus</taxon>
    </lineage>
</organism>
<dbReference type="Proteomes" id="UP000234579">
    <property type="component" value="Unassembled WGS sequence"/>
</dbReference>
<dbReference type="PANTHER" id="PTHR30460:SF0">
    <property type="entry name" value="MODERATE CONDUCTANCE MECHANOSENSITIVE CHANNEL YBIO"/>
    <property type="match status" value="1"/>
</dbReference>
<dbReference type="InterPro" id="IPR049142">
    <property type="entry name" value="MS_channel_1st"/>
</dbReference>
<evidence type="ECO:0000313" key="12">
    <source>
        <dbReference type="Proteomes" id="UP000234579"/>
    </source>
</evidence>
<comment type="caution">
    <text evidence="11">The sequence shown here is derived from an EMBL/GenBank/DDBJ whole genome shotgun (WGS) entry which is preliminary data.</text>
</comment>
<dbReference type="Gene3D" id="1.10.287.1260">
    <property type="match status" value="1"/>
</dbReference>
<keyword evidence="6 8" id="KW-0472">Membrane</keyword>
<dbReference type="InterPro" id="IPR010920">
    <property type="entry name" value="LSM_dom_sf"/>
</dbReference>
<dbReference type="EMBL" id="PKGI01000018">
    <property type="protein sequence ID" value="PLA76946.1"/>
    <property type="molecule type" value="Genomic_DNA"/>
</dbReference>
<keyword evidence="5 8" id="KW-1133">Transmembrane helix</keyword>
<evidence type="ECO:0000256" key="4">
    <source>
        <dbReference type="ARBA" id="ARBA00022692"/>
    </source>
</evidence>
<evidence type="ECO:0000256" key="6">
    <source>
        <dbReference type="ARBA" id="ARBA00023136"/>
    </source>
</evidence>
<protein>
    <submittedName>
        <fullName evidence="11">Mechanosensitive ion channel protein MscS</fullName>
    </submittedName>
</protein>
<comment type="function">
    <text evidence="7">May play a role in resistance to osmotic downshock.</text>
</comment>
<keyword evidence="4 8" id="KW-0812">Transmembrane</keyword>
<dbReference type="GO" id="GO:0005886">
    <property type="term" value="C:plasma membrane"/>
    <property type="evidence" value="ECO:0007669"/>
    <property type="project" value="UniProtKB-SubCell"/>
</dbReference>
<gene>
    <name evidence="11" type="ORF">CYR79_03555</name>
</gene>
<dbReference type="Pfam" id="PF00924">
    <property type="entry name" value="MS_channel_2nd"/>
    <property type="match status" value="1"/>
</dbReference>
<dbReference type="InterPro" id="IPR045276">
    <property type="entry name" value="YbiO_bact"/>
</dbReference>
<sequence length="324" mass="35547">MFLLALRFAIIRIKIIFRQVSFVQLNTILLTAGVTSDVSKQVSKQTNILSRYVANIDWDAIIGKVVSTTIALLLVSLLFILLNLIGKSIIKRSFRHTRFVQNLASNRIETVYSLTRNIFHYTILFFYLYAILSILGVPVGTLLAGAGILSVALGLGAQGFVSDVITGAFILLEQQLAVGDSVKIGTIEGTVHSVGLRTTQVLGYDGTLNFIPNRSITIISNLSRNDMRALIEIGLDPKKEIKEMIALVTKVNEELKPNYPDITSGPNILGTFDSGNGRMVLRIAIYTKNGAQFAIQSAFLERYLEVLRSNGFVIPTSPLNLAGK</sequence>
<evidence type="ECO:0000256" key="2">
    <source>
        <dbReference type="ARBA" id="ARBA00008017"/>
    </source>
</evidence>
<dbReference type="SUPFAM" id="SSF82689">
    <property type="entry name" value="Mechanosensitive channel protein MscS (YggB), C-terminal domain"/>
    <property type="match status" value="1"/>
</dbReference>
<dbReference type="InterPro" id="IPR011066">
    <property type="entry name" value="MscS_channel_C_sf"/>
</dbReference>
<dbReference type="GO" id="GO:0008381">
    <property type="term" value="F:mechanosensitive monoatomic ion channel activity"/>
    <property type="evidence" value="ECO:0007669"/>
    <property type="project" value="InterPro"/>
</dbReference>
<evidence type="ECO:0000256" key="5">
    <source>
        <dbReference type="ARBA" id="ARBA00022989"/>
    </source>
</evidence>
<dbReference type="Pfam" id="PF21088">
    <property type="entry name" value="MS_channel_1st"/>
    <property type="match status" value="1"/>
</dbReference>
<evidence type="ECO:0000256" key="3">
    <source>
        <dbReference type="ARBA" id="ARBA00022475"/>
    </source>
</evidence>
<feature type="domain" description="Mechanosensitive ion channel transmembrane helices 2/3" evidence="10">
    <location>
        <begin position="117"/>
        <end position="158"/>
    </location>
</feature>
<evidence type="ECO:0000313" key="11">
    <source>
        <dbReference type="EMBL" id="PLA76946.1"/>
    </source>
</evidence>
<name>A0A2I2AC36_9LACO</name>
<evidence type="ECO:0000256" key="7">
    <source>
        <dbReference type="ARBA" id="ARBA00059688"/>
    </source>
</evidence>
<dbReference type="InterPro" id="IPR006685">
    <property type="entry name" value="MscS_channel_2nd"/>
</dbReference>
<evidence type="ECO:0000256" key="8">
    <source>
        <dbReference type="SAM" id="Phobius"/>
    </source>
</evidence>
<reference evidence="12" key="1">
    <citation type="submission" date="2017-12" db="EMBL/GenBank/DDBJ databases">
        <authorList>
            <person name="Christensen H."/>
        </authorList>
    </citation>
    <scope>NUCLEOTIDE SEQUENCE [LARGE SCALE GENOMIC DNA]</scope>
    <source>
        <strain evidence="12">268A</strain>
    </source>
</reference>
<dbReference type="SUPFAM" id="SSF82861">
    <property type="entry name" value="Mechanosensitive channel protein MscS (YggB), transmembrane region"/>
    <property type="match status" value="1"/>
</dbReference>
<comment type="subcellular location">
    <subcellularLocation>
        <location evidence="1">Cell membrane</location>
        <topology evidence="1">Multi-pass membrane protein</topology>
    </subcellularLocation>
</comment>
<dbReference type="FunFam" id="2.30.30.60:FF:000001">
    <property type="entry name" value="MscS Mechanosensitive ion channel"/>
    <property type="match status" value="1"/>
</dbReference>
<evidence type="ECO:0000259" key="10">
    <source>
        <dbReference type="Pfam" id="PF21088"/>
    </source>
</evidence>